<sequence length="1205" mass="135327">MGHPVTLSPTKYFQPIGETPPVCLTDHLAPELDAEGLLLGCGDPRSILFTIHHGLNNDKRSIDFTCCDVESAVLARNIILFTLIADDASNTKAWQIFYHLLLELDSVRILLVHCRKLYAASKSLATWNASRYGRFLRFCTAHSLAEISKFYPLYIKDLTLALNPQSQEAATVSNKYFDRMAETKVKVNHTKDDTAVARAAAPLTSFVKTTSGFQGQQFYWSFGITMTRDNYDTKLPTELRANPLFGYTSVRSGFNVCPRTNPIVSYSIAPELVRVKGNPYSGPKASAADLGQCAKDQFSSWCESFRKKIRRIDLNEKSRLVIRFFAGDALALCQALHITATEKEMKTSVRAGWWSLQEVDFCDQDYGPNAKVPAPVKFNLIDTSTVSDDVGLVNLVIAATPLLQRKPWSVLHTHTFQQTTTLEAKALEERLFGHVSTMSLFFGVTPTSHIYHTASHSKKDEEAILIHELAEHRPWHFRQRISWKFPATIVLGSSPLDVELDGISPVLVCEEHQLAEFLNSVFMKMSLEDAFIRGMKREVSQGDMDTLQRISLRYNHANFVDFLVLVKSRVQVNWEEVMAYLVDLLLRPGAVLTRDFEELFCQLHVRGLYTYTTLKTGYIQRQRTPGDIFHGWREVPPVVTIVLKIPRIIVNRLLELNPTNIGLPPVIYCDMATPKSTHAFFSILPTFGDVSVTGRGEYLDCSINNDPAGWKGASPMIVAFEAPSYLLTSSGLVRSIGLAIRSSQENSAVLKEKRLFGSVFRTSPADQGHVFILRRTMAALEPFQEPSSFGNRGPRISVEFSQGNKISTLTIRETIVANEAVVSLTKGATVNVQPIADTCLRISFKNFAKNLVYPLPIQTQKTVTRVARKSLYVSAYIRSDFENILGTYPSMNLFPISRTPTSFNLQNVHYLNLDMLPLLRLHFTHTDEKFPWLLDHLQRMCSMTEQLHFFNKPPTARAQSTLAFFKFNLTHLISCLSGAVPEKVKNMMLISSPTTGPRYAIFLNGLRLDITGQTVTLDTCVVHLTRELASLVESRVEPELLRLPNIVATIDQELLVWRQALPAFAERCRTWAHGPFCEYREFGIPVSADDDCEISPLCSCGLGKNLDKFGSLQEWEDLRPLATRVAIGPTFSFGTRTDRKYSAEESPDIGGSTAPDFTSYSFTKCAQCGSAAKKLKTCAKCLRPRYCSRECQKLHWKSAHKTNCL</sequence>
<dbReference type="Gene3D" id="6.10.140.2220">
    <property type="match status" value="1"/>
</dbReference>
<keyword evidence="3" id="KW-0862">Zinc</keyword>
<dbReference type="InterPro" id="IPR024119">
    <property type="entry name" value="TF_DEAF-1"/>
</dbReference>
<evidence type="ECO:0000256" key="2">
    <source>
        <dbReference type="ARBA" id="ARBA00022771"/>
    </source>
</evidence>
<organism evidence="6 7">
    <name type="scientific">Crepidotus variabilis</name>
    <dbReference type="NCBI Taxonomy" id="179855"/>
    <lineage>
        <taxon>Eukaryota</taxon>
        <taxon>Fungi</taxon>
        <taxon>Dikarya</taxon>
        <taxon>Basidiomycota</taxon>
        <taxon>Agaricomycotina</taxon>
        <taxon>Agaricomycetes</taxon>
        <taxon>Agaricomycetidae</taxon>
        <taxon>Agaricales</taxon>
        <taxon>Agaricineae</taxon>
        <taxon>Crepidotaceae</taxon>
        <taxon>Crepidotus</taxon>
    </lineage>
</organism>
<gene>
    <name evidence="6" type="ORF">CPB83DRAFT_894720</name>
</gene>
<evidence type="ECO:0000256" key="3">
    <source>
        <dbReference type="ARBA" id="ARBA00022833"/>
    </source>
</evidence>
<dbReference type="Pfam" id="PF14737">
    <property type="entry name" value="DUF4470"/>
    <property type="match status" value="1"/>
</dbReference>
<dbReference type="PANTHER" id="PTHR10237:SF15">
    <property type="entry name" value="LD37257P"/>
    <property type="match status" value="1"/>
</dbReference>
<dbReference type="GO" id="GO:0008270">
    <property type="term" value="F:zinc ion binding"/>
    <property type="evidence" value="ECO:0007669"/>
    <property type="project" value="UniProtKB-KW"/>
</dbReference>
<dbReference type="Pfam" id="PF01753">
    <property type="entry name" value="zf-MYND"/>
    <property type="match status" value="1"/>
</dbReference>
<dbReference type="InterPro" id="IPR027974">
    <property type="entry name" value="DUF4470"/>
</dbReference>
<dbReference type="PROSITE" id="PS50865">
    <property type="entry name" value="ZF_MYND_2"/>
    <property type="match status" value="1"/>
</dbReference>
<keyword evidence="2 4" id="KW-0863">Zinc-finger</keyword>
<dbReference type="AlphaFoldDB" id="A0A9P6JP14"/>
<feature type="domain" description="MYND-type" evidence="5">
    <location>
        <begin position="1165"/>
        <end position="1204"/>
    </location>
</feature>
<dbReference type="Proteomes" id="UP000807306">
    <property type="component" value="Unassembled WGS sequence"/>
</dbReference>
<dbReference type="PANTHER" id="PTHR10237">
    <property type="entry name" value="DEFORMED EPIDERMAL AUTOREGULATORY FACTOR 1 HOMOLOG SUPPRESSIN"/>
    <property type="match status" value="1"/>
</dbReference>
<dbReference type="OrthoDB" id="432970at2759"/>
<dbReference type="InterPro" id="IPR002893">
    <property type="entry name" value="Znf_MYND"/>
</dbReference>
<dbReference type="EMBL" id="MU157856">
    <property type="protein sequence ID" value="KAF9528002.1"/>
    <property type="molecule type" value="Genomic_DNA"/>
</dbReference>
<name>A0A9P6JP14_9AGAR</name>
<dbReference type="GO" id="GO:0005634">
    <property type="term" value="C:nucleus"/>
    <property type="evidence" value="ECO:0007669"/>
    <property type="project" value="TreeGrafter"/>
</dbReference>
<accession>A0A9P6JP14</accession>
<proteinExistence type="predicted"/>
<dbReference type="SUPFAM" id="SSF144232">
    <property type="entry name" value="HIT/MYND zinc finger-like"/>
    <property type="match status" value="1"/>
</dbReference>
<keyword evidence="1" id="KW-0479">Metal-binding</keyword>
<comment type="caution">
    <text evidence="6">The sequence shown here is derived from an EMBL/GenBank/DDBJ whole genome shotgun (WGS) entry which is preliminary data.</text>
</comment>
<evidence type="ECO:0000256" key="1">
    <source>
        <dbReference type="ARBA" id="ARBA00022723"/>
    </source>
</evidence>
<evidence type="ECO:0000259" key="5">
    <source>
        <dbReference type="PROSITE" id="PS50865"/>
    </source>
</evidence>
<dbReference type="GO" id="GO:0000981">
    <property type="term" value="F:DNA-binding transcription factor activity, RNA polymerase II-specific"/>
    <property type="evidence" value="ECO:0007669"/>
    <property type="project" value="TreeGrafter"/>
</dbReference>
<reference evidence="6" key="1">
    <citation type="submission" date="2020-11" db="EMBL/GenBank/DDBJ databases">
        <authorList>
            <consortium name="DOE Joint Genome Institute"/>
            <person name="Ahrendt S."/>
            <person name="Riley R."/>
            <person name="Andreopoulos W."/>
            <person name="Labutti K."/>
            <person name="Pangilinan J."/>
            <person name="Ruiz-Duenas F.J."/>
            <person name="Barrasa J.M."/>
            <person name="Sanchez-Garcia M."/>
            <person name="Camarero S."/>
            <person name="Miyauchi S."/>
            <person name="Serrano A."/>
            <person name="Linde D."/>
            <person name="Babiker R."/>
            <person name="Drula E."/>
            <person name="Ayuso-Fernandez I."/>
            <person name="Pacheco R."/>
            <person name="Padilla G."/>
            <person name="Ferreira P."/>
            <person name="Barriuso J."/>
            <person name="Kellner H."/>
            <person name="Castanera R."/>
            <person name="Alfaro M."/>
            <person name="Ramirez L."/>
            <person name="Pisabarro A.G."/>
            <person name="Kuo A."/>
            <person name="Tritt A."/>
            <person name="Lipzen A."/>
            <person name="He G."/>
            <person name="Yan M."/>
            <person name="Ng V."/>
            <person name="Cullen D."/>
            <person name="Martin F."/>
            <person name="Rosso M.-N."/>
            <person name="Henrissat B."/>
            <person name="Hibbett D."/>
            <person name="Martinez A.T."/>
            <person name="Grigoriev I.V."/>
        </authorList>
    </citation>
    <scope>NUCLEOTIDE SEQUENCE</scope>
    <source>
        <strain evidence="6">CBS 506.95</strain>
    </source>
</reference>
<keyword evidence="7" id="KW-1185">Reference proteome</keyword>
<evidence type="ECO:0000256" key="4">
    <source>
        <dbReference type="PROSITE-ProRule" id="PRU00134"/>
    </source>
</evidence>
<evidence type="ECO:0000313" key="6">
    <source>
        <dbReference type="EMBL" id="KAF9528002.1"/>
    </source>
</evidence>
<protein>
    <recommendedName>
        <fullName evidence="5">MYND-type domain-containing protein</fullName>
    </recommendedName>
</protein>
<dbReference type="PROSITE" id="PS01360">
    <property type="entry name" value="ZF_MYND_1"/>
    <property type="match status" value="1"/>
</dbReference>
<evidence type="ECO:0000313" key="7">
    <source>
        <dbReference type="Proteomes" id="UP000807306"/>
    </source>
</evidence>